<feature type="region of interest" description="Disordered" evidence="1">
    <location>
        <begin position="141"/>
        <end position="164"/>
    </location>
</feature>
<accession>A0A8S0PDP0</accession>
<gene>
    <name evidence="2" type="ORF">OLEA9_A064897</name>
</gene>
<sequence length="164" mass="18929">MNAKVKRASHIQKIHFYDILQSVFQEERLGKEYEYFVERANEQQLPKDTPLEKIHVDDPDAKINIMISVLGMKPERQILRLGDGRLREIGISSSNLHKWEKELEVECAARKCWHHSIQQLCGKFIGFIAFIPLSVENNGNGKDDALGDEENNFGENQHISNSRE</sequence>
<dbReference type="Gramene" id="OE9A064897T1">
    <property type="protein sequence ID" value="OE9A064897C1"/>
    <property type="gene ID" value="OE9A064897"/>
</dbReference>
<dbReference type="EMBL" id="CACTIH010000029">
    <property type="protein sequence ID" value="CAA2937312.1"/>
    <property type="molecule type" value="Genomic_DNA"/>
</dbReference>
<organism evidence="2 3">
    <name type="scientific">Olea europaea subsp. europaea</name>
    <dbReference type="NCBI Taxonomy" id="158383"/>
    <lineage>
        <taxon>Eukaryota</taxon>
        <taxon>Viridiplantae</taxon>
        <taxon>Streptophyta</taxon>
        <taxon>Embryophyta</taxon>
        <taxon>Tracheophyta</taxon>
        <taxon>Spermatophyta</taxon>
        <taxon>Magnoliopsida</taxon>
        <taxon>eudicotyledons</taxon>
        <taxon>Gunneridae</taxon>
        <taxon>Pentapetalae</taxon>
        <taxon>asterids</taxon>
        <taxon>lamiids</taxon>
        <taxon>Lamiales</taxon>
        <taxon>Oleaceae</taxon>
        <taxon>Oleeae</taxon>
        <taxon>Olea</taxon>
    </lineage>
</organism>
<evidence type="ECO:0000256" key="1">
    <source>
        <dbReference type="SAM" id="MobiDB-lite"/>
    </source>
</evidence>
<dbReference type="AlphaFoldDB" id="A0A8S0PDP0"/>
<keyword evidence="3" id="KW-1185">Reference proteome</keyword>
<protein>
    <submittedName>
        <fullName evidence="2">Uncharacterized protein</fullName>
    </submittedName>
</protein>
<name>A0A8S0PDP0_OLEEU</name>
<feature type="compositionally biased region" description="Polar residues" evidence="1">
    <location>
        <begin position="153"/>
        <end position="164"/>
    </location>
</feature>
<comment type="caution">
    <text evidence="2">The sequence shown here is derived from an EMBL/GenBank/DDBJ whole genome shotgun (WGS) entry which is preliminary data.</text>
</comment>
<evidence type="ECO:0000313" key="2">
    <source>
        <dbReference type="EMBL" id="CAA2937312.1"/>
    </source>
</evidence>
<dbReference type="Proteomes" id="UP000594638">
    <property type="component" value="Unassembled WGS sequence"/>
</dbReference>
<proteinExistence type="predicted"/>
<reference evidence="2 3" key="1">
    <citation type="submission" date="2019-12" db="EMBL/GenBank/DDBJ databases">
        <authorList>
            <person name="Alioto T."/>
            <person name="Alioto T."/>
            <person name="Gomez Garrido J."/>
        </authorList>
    </citation>
    <scope>NUCLEOTIDE SEQUENCE [LARGE SCALE GENOMIC DNA]</scope>
</reference>
<evidence type="ECO:0000313" key="3">
    <source>
        <dbReference type="Proteomes" id="UP000594638"/>
    </source>
</evidence>